<keyword evidence="1" id="KW-0560">Oxidoreductase</keyword>
<dbReference type="InterPro" id="IPR016162">
    <property type="entry name" value="Ald_DH_N"/>
</dbReference>
<dbReference type="Gene3D" id="3.40.605.10">
    <property type="entry name" value="Aldehyde Dehydrogenase, Chain A, domain 1"/>
    <property type="match status" value="1"/>
</dbReference>
<feature type="domain" description="Aldehyde dehydrogenase" evidence="2">
    <location>
        <begin position="316"/>
        <end position="368"/>
    </location>
</feature>
<dbReference type="InterPro" id="IPR015590">
    <property type="entry name" value="Aldehyde_DH_dom"/>
</dbReference>
<name>A0A8H9IR43_9PSEU</name>
<gene>
    <name evidence="3" type="primary">proA</name>
    <name evidence="3" type="ORF">GCM10017566_21280</name>
</gene>
<dbReference type="InterPro" id="IPR012134">
    <property type="entry name" value="Glu-5-SA_DH"/>
</dbReference>
<evidence type="ECO:0000313" key="3">
    <source>
        <dbReference type="EMBL" id="GHF47772.1"/>
    </source>
</evidence>
<organism evidence="3 4">
    <name type="scientific">Amycolatopsis bartoniae</name>
    <dbReference type="NCBI Taxonomy" id="941986"/>
    <lineage>
        <taxon>Bacteria</taxon>
        <taxon>Bacillati</taxon>
        <taxon>Actinomycetota</taxon>
        <taxon>Actinomycetes</taxon>
        <taxon>Pseudonocardiales</taxon>
        <taxon>Pseudonocardiaceae</taxon>
        <taxon>Amycolatopsis</taxon>
    </lineage>
</organism>
<dbReference type="Pfam" id="PF00171">
    <property type="entry name" value="Aldedh"/>
    <property type="match status" value="2"/>
</dbReference>
<dbReference type="GO" id="GO:0004350">
    <property type="term" value="F:glutamate-5-semialdehyde dehydrogenase activity"/>
    <property type="evidence" value="ECO:0007669"/>
    <property type="project" value="InterPro"/>
</dbReference>
<dbReference type="PANTHER" id="PTHR11063:SF8">
    <property type="entry name" value="DELTA-1-PYRROLINE-5-CARBOXYLATE SYNTHASE"/>
    <property type="match status" value="1"/>
</dbReference>
<evidence type="ECO:0000313" key="4">
    <source>
        <dbReference type="Proteomes" id="UP000658656"/>
    </source>
</evidence>
<evidence type="ECO:0000256" key="1">
    <source>
        <dbReference type="ARBA" id="ARBA00023002"/>
    </source>
</evidence>
<dbReference type="InterPro" id="IPR016161">
    <property type="entry name" value="Ald_DH/histidinol_DH"/>
</dbReference>
<sequence length="411" mass="43242">MSDEVAKAVEECARAAKAAAPSLATAPDEAIDAALTAMARLLLEGREAVLEANRADVAKAREEGMSAGLLDRLTITEERLTGMAEQLRLLAGAPHQERSVPVSTLDGGLRLVERRRPVGVIGANYEARPNVTVDVASQLVKSRNAGVLRTGSAALGSAQRLLDVVIAPGLAEAGIDSNVVQLVPRVEREAASALVQLPSLVPLVILRGSGDSTRALATEAAVHGVRTLAHADGGGVLYVDEAADADKVRSLVFGSLDRLGVCNRLNLLLIHAAVYERLWPVISDALAERKVSPSLPPHEHAIGYEWALDSDKEATVTVAQVADLAEAVRIANEQTSGLAAGIATEDTAAAEAFFDGYTGTGVFWNAPTRLLDGFKLLAVPETGINLDRVPGPRGPVTYTDLYVRQYAVLPA</sequence>
<dbReference type="EMBL" id="BNAV01000002">
    <property type="protein sequence ID" value="GHF47772.1"/>
    <property type="molecule type" value="Genomic_DNA"/>
</dbReference>
<protein>
    <submittedName>
        <fullName evidence="3">Gamma-glutamyl-phosphate reductase</fullName>
    </submittedName>
</protein>
<dbReference type="GO" id="GO:0050661">
    <property type="term" value="F:NADP binding"/>
    <property type="evidence" value="ECO:0007669"/>
    <property type="project" value="InterPro"/>
</dbReference>
<dbReference type="Proteomes" id="UP000658656">
    <property type="component" value="Unassembled WGS sequence"/>
</dbReference>
<dbReference type="PIRSF" id="PIRSF000151">
    <property type="entry name" value="GPR"/>
    <property type="match status" value="1"/>
</dbReference>
<dbReference type="RefSeq" id="WP_145937395.1">
    <property type="nucleotide sequence ID" value="NZ_BNAV01000002.1"/>
</dbReference>
<dbReference type="PANTHER" id="PTHR11063">
    <property type="entry name" value="GLUTAMATE SEMIALDEHYDE DEHYDROGENASE"/>
    <property type="match status" value="1"/>
</dbReference>
<dbReference type="Gene3D" id="3.40.309.10">
    <property type="entry name" value="Aldehyde Dehydrogenase, Chain A, domain 2"/>
    <property type="match status" value="1"/>
</dbReference>
<reference evidence="3" key="1">
    <citation type="journal article" date="2014" name="Int. J. Syst. Evol. Microbiol.">
        <title>Complete genome sequence of Corynebacterium casei LMG S-19264T (=DSM 44701T), isolated from a smear-ripened cheese.</title>
        <authorList>
            <consortium name="US DOE Joint Genome Institute (JGI-PGF)"/>
            <person name="Walter F."/>
            <person name="Albersmeier A."/>
            <person name="Kalinowski J."/>
            <person name="Ruckert C."/>
        </authorList>
    </citation>
    <scope>NUCLEOTIDE SEQUENCE</scope>
    <source>
        <strain evidence="3">CGMCC 4.7679</strain>
    </source>
</reference>
<comment type="caution">
    <text evidence="3">The sequence shown here is derived from an EMBL/GenBank/DDBJ whole genome shotgun (WGS) entry which is preliminary data.</text>
</comment>
<keyword evidence="4" id="KW-1185">Reference proteome</keyword>
<dbReference type="AlphaFoldDB" id="A0A8H9IR43"/>
<dbReference type="SUPFAM" id="SSF53720">
    <property type="entry name" value="ALDH-like"/>
    <property type="match status" value="1"/>
</dbReference>
<reference evidence="3" key="2">
    <citation type="submission" date="2020-09" db="EMBL/GenBank/DDBJ databases">
        <authorList>
            <person name="Sun Q."/>
            <person name="Zhou Y."/>
        </authorList>
    </citation>
    <scope>NUCLEOTIDE SEQUENCE</scope>
    <source>
        <strain evidence="3">CGMCC 4.7679</strain>
    </source>
</reference>
<proteinExistence type="predicted"/>
<accession>A0A8H9IR43</accession>
<evidence type="ECO:0000259" key="2">
    <source>
        <dbReference type="Pfam" id="PF00171"/>
    </source>
</evidence>
<dbReference type="OrthoDB" id="9809970at2"/>
<dbReference type="InterPro" id="IPR016163">
    <property type="entry name" value="Ald_DH_C"/>
</dbReference>
<feature type="domain" description="Aldehyde dehydrogenase" evidence="2">
    <location>
        <begin position="6"/>
        <end position="294"/>
    </location>
</feature>